<gene>
    <name evidence="1" type="ORF">SAMN06265795_103259</name>
</gene>
<proteinExistence type="predicted"/>
<dbReference type="Proteomes" id="UP000198284">
    <property type="component" value="Unassembled WGS sequence"/>
</dbReference>
<sequence>MKPVILVVRRVITDVEPKQVDRPDEIPGMVIARAWSRMGVLQIIRGEQKMQRHELWNDYINQRTPRVQTESHSPQHEKEQMLKGYPANAATVMKPERTQIASFEFIQRSQNLEWKDQVAKQIIARGVLGDTGDIPVSLVVAVMACDVRRLEKISRLPLQQTDHQIGQTICPCRAPNRQMGMIVADTTDADTHKKDQDVSGRVYRWLLPRPRNQRRKCEQMSNALPIAPVNQDSTLQTGFSRSRSMMIAR</sequence>
<dbReference type="AlphaFoldDB" id="A0A239F9I4"/>
<evidence type="ECO:0000313" key="2">
    <source>
        <dbReference type="Proteomes" id="UP000198284"/>
    </source>
</evidence>
<keyword evidence="2" id="KW-1185">Reference proteome</keyword>
<reference evidence="1 2" key="1">
    <citation type="submission" date="2017-06" db="EMBL/GenBank/DDBJ databases">
        <authorList>
            <person name="Kim H.J."/>
            <person name="Triplett B.A."/>
        </authorList>
    </citation>
    <scope>NUCLEOTIDE SEQUENCE [LARGE SCALE GENOMIC DNA]</scope>
    <source>
        <strain evidence="1 2">U15</strain>
    </source>
</reference>
<protein>
    <submittedName>
        <fullName evidence="1">Uncharacterized protein</fullName>
    </submittedName>
</protein>
<name>A0A239F9I4_9BURK</name>
<evidence type="ECO:0000313" key="1">
    <source>
        <dbReference type="EMBL" id="SNS53700.1"/>
    </source>
</evidence>
<organism evidence="1 2">
    <name type="scientific">Noviherbaspirillum humi</name>
    <dbReference type="NCBI Taxonomy" id="1688639"/>
    <lineage>
        <taxon>Bacteria</taxon>
        <taxon>Pseudomonadati</taxon>
        <taxon>Pseudomonadota</taxon>
        <taxon>Betaproteobacteria</taxon>
        <taxon>Burkholderiales</taxon>
        <taxon>Oxalobacteraceae</taxon>
        <taxon>Noviherbaspirillum</taxon>
    </lineage>
</organism>
<accession>A0A239F9I4</accession>
<dbReference type="EMBL" id="FZOT01000003">
    <property type="protein sequence ID" value="SNS53700.1"/>
    <property type="molecule type" value="Genomic_DNA"/>
</dbReference>